<dbReference type="SUPFAM" id="SSF53335">
    <property type="entry name" value="S-adenosyl-L-methionine-dependent methyltransferases"/>
    <property type="match status" value="1"/>
</dbReference>
<evidence type="ECO:0000313" key="3">
    <source>
        <dbReference type="Proteomes" id="UP000193827"/>
    </source>
</evidence>
<dbReference type="GO" id="GO:0008757">
    <property type="term" value="F:S-adenosylmethionine-dependent methyltransferase activity"/>
    <property type="evidence" value="ECO:0007669"/>
    <property type="project" value="InterPro"/>
</dbReference>
<organism evidence="2 3">
    <name type="scientific">Roseovarius litorisediminis</name>
    <dbReference type="NCBI Taxonomy" id="1312363"/>
    <lineage>
        <taxon>Bacteria</taxon>
        <taxon>Pseudomonadati</taxon>
        <taxon>Pseudomonadota</taxon>
        <taxon>Alphaproteobacteria</taxon>
        <taxon>Rhodobacterales</taxon>
        <taxon>Roseobacteraceae</taxon>
        <taxon>Roseovarius</taxon>
    </lineage>
</organism>
<name>A0A1Y5S7C7_9RHOB</name>
<reference evidence="2 3" key="1">
    <citation type="submission" date="2017-03" db="EMBL/GenBank/DDBJ databases">
        <authorList>
            <person name="Afonso C.L."/>
            <person name="Miller P.J."/>
            <person name="Scott M.A."/>
            <person name="Spackman E."/>
            <person name="Goraichik I."/>
            <person name="Dimitrov K.M."/>
            <person name="Suarez D.L."/>
            <person name="Swayne D.E."/>
        </authorList>
    </citation>
    <scope>NUCLEOTIDE SEQUENCE [LARGE SCALE GENOMIC DNA]</scope>
    <source>
        <strain evidence="2 3">CECT 8287</strain>
    </source>
</reference>
<dbReference type="Gene3D" id="3.40.50.150">
    <property type="entry name" value="Vaccinia Virus protein VP39"/>
    <property type="match status" value="1"/>
</dbReference>
<accession>A0A1Y5S7C7</accession>
<evidence type="ECO:0000313" key="2">
    <source>
        <dbReference type="EMBL" id="SLN34086.1"/>
    </source>
</evidence>
<protein>
    <recommendedName>
        <fullName evidence="1">Methyltransferase type 11 domain-containing protein</fullName>
    </recommendedName>
</protein>
<dbReference type="InterPro" id="IPR013216">
    <property type="entry name" value="Methyltransf_11"/>
</dbReference>
<evidence type="ECO:0000259" key="1">
    <source>
        <dbReference type="Pfam" id="PF08241"/>
    </source>
</evidence>
<sequence>MGVDYVLFDRLTELSTRFQPGGRTLMLGRQTFSIQSQYRQLYDQSLERCGIKASRFDFLQKDGYAETLMRKLGFGEMEVMDFSDYEGAQILHDLNIKPPKALEKQFDLIFDGGTIEHVFNTPVALEGVYRMLKPGGRFISANGLNGWYGHGMYQFNPELVWTFWKRACNCNVISCRAVPKDPLVGFDPVEFPDPAHTGVRLKLYNQIGPGRTYLYYEVEKTRQSHLPKYALQSDYETKWHGHDNAGATRFEEARS</sequence>
<dbReference type="InterPro" id="IPR029063">
    <property type="entry name" value="SAM-dependent_MTases_sf"/>
</dbReference>
<dbReference type="Pfam" id="PF08241">
    <property type="entry name" value="Methyltransf_11"/>
    <property type="match status" value="1"/>
</dbReference>
<dbReference type="AlphaFoldDB" id="A0A1Y5S7C7"/>
<gene>
    <name evidence="2" type="ORF">PEL8287_01668</name>
</gene>
<dbReference type="Proteomes" id="UP000193827">
    <property type="component" value="Unassembled WGS sequence"/>
</dbReference>
<keyword evidence="3" id="KW-1185">Reference proteome</keyword>
<dbReference type="EMBL" id="FWFL01000003">
    <property type="protein sequence ID" value="SLN34086.1"/>
    <property type="molecule type" value="Genomic_DNA"/>
</dbReference>
<feature type="domain" description="Methyltransferase type 11" evidence="1">
    <location>
        <begin position="103"/>
        <end position="139"/>
    </location>
</feature>
<proteinExistence type="predicted"/>